<sequence>MKITYMMQSLRQIFLVPLFVLTMVATVIAHEVGLSANIRAQTLSGETTYTADDLPTGAQITSIEIIGMYSTGEPMSGAQVNIFAPGNPSTPWQTGTLDAQGRYTFTPDLTQRGRWTVRVEQTGHSGFMNLVI</sequence>
<dbReference type="RefSeq" id="WP_268607761.1">
    <property type="nucleotide sequence ID" value="NZ_CP113797.1"/>
</dbReference>
<organism evidence="1 2">
    <name type="scientific">Thermocoleostomius sinensis A174</name>
    <dbReference type="NCBI Taxonomy" id="2016057"/>
    <lineage>
        <taxon>Bacteria</taxon>
        <taxon>Bacillati</taxon>
        <taxon>Cyanobacteriota</taxon>
        <taxon>Cyanophyceae</taxon>
        <taxon>Oculatellales</taxon>
        <taxon>Oculatellaceae</taxon>
        <taxon>Thermocoleostomius</taxon>
    </lineage>
</organism>
<reference evidence="1" key="1">
    <citation type="submission" date="2022-12" db="EMBL/GenBank/DDBJ databases">
        <title>Polyphasic identification of a Novel Hot-Spring Cyanobacterium Ocullathermofonsia sinensis gen nov. sp. nov. and Genomic Insights on its Adaptations to the Thermal Habitat.</title>
        <authorList>
            <person name="Daroch M."/>
            <person name="Tang J."/>
            <person name="Jiang Y."/>
        </authorList>
    </citation>
    <scope>NUCLEOTIDE SEQUENCE</scope>
    <source>
        <strain evidence="1">PKUAC-SCTA174</strain>
    </source>
</reference>
<keyword evidence="2" id="KW-1185">Reference proteome</keyword>
<evidence type="ECO:0000313" key="2">
    <source>
        <dbReference type="Proteomes" id="UP001163152"/>
    </source>
</evidence>
<evidence type="ECO:0000313" key="1">
    <source>
        <dbReference type="EMBL" id="WAL58346.1"/>
    </source>
</evidence>
<proteinExistence type="predicted"/>
<gene>
    <name evidence="1" type="ORF">OXH18_14245</name>
</gene>
<dbReference type="AlphaFoldDB" id="A0A9E8ZGZ0"/>
<accession>A0A9E8ZGZ0</accession>
<dbReference type="EMBL" id="CP113797">
    <property type="protein sequence ID" value="WAL58346.1"/>
    <property type="molecule type" value="Genomic_DNA"/>
</dbReference>
<protein>
    <recommendedName>
        <fullName evidence="3">Carboxypeptidase regulatory-like domain-containing protein</fullName>
    </recommendedName>
</protein>
<dbReference type="KEGG" id="tsin:OXH18_14245"/>
<name>A0A9E8ZGZ0_9CYAN</name>
<evidence type="ECO:0008006" key="3">
    <source>
        <dbReference type="Google" id="ProtNLM"/>
    </source>
</evidence>
<dbReference type="Proteomes" id="UP001163152">
    <property type="component" value="Chromosome"/>
</dbReference>